<dbReference type="Gene3D" id="3.40.50.1820">
    <property type="entry name" value="alpha/beta hydrolase"/>
    <property type="match status" value="1"/>
</dbReference>
<sequence>MSSSTPYTEAWIAGPRSTQFYTRTYTPANLPKAAVLFLHGFAEHVGRYTHFHPLLCEHDIAVFAFDQRGFGKTALDTEGHKSKDSAYGRTSWAEQMADIAWAVEHTKGAFSGIPTFLMGHSMGGAEALGFATQSDRFSHSAALSSLAGIIATSPLILQTNPAPKMLRWVGGKASNVLPHKLIPAEVIPSDLSHDRVVNEAYTKDPLVKNVGSLRGLHDMLSNGEALLATYYAKWPKSLPLLLAHGTEDNITSCKASQAFYDKIPAVDKRIKLFEGGYHELQNEPDGVKEQLIADVVAFVEAHVQLSSDAPAPTEQRSKM</sequence>
<dbReference type="InterPro" id="IPR022742">
    <property type="entry name" value="Hydrolase_4"/>
</dbReference>
<reference evidence="2" key="1">
    <citation type="submission" date="2022-07" db="EMBL/GenBank/DDBJ databases">
        <title>The genome of Lyophyllum shimeji provides insight into the initial evolution of ectomycorrhizal fungal genome.</title>
        <authorList>
            <person name="Kobayashi Y."/>
            <person name="Shibata T."/>
            <person name="Hirakawa H."/>
            <person name="Shigenobu S."/>
            <person name="Nishiyama T."/>
            <person name="Yamada A."/>
            <person name="Hasebe M."/>
            <person name="Kawaguchi M."/>
        </authorList>
    </citation>
    <scope>NUCLEOTIDE SEQUENCE</scope>
    <source>
        <strain evidence="2">AT787</strain>
    </source>
</reference>
<protein>
    <submittedName>
        <fullName evidence="2">Serine aminopeptidase, S33</fullName>
    </submittedName>
</protein>
<gene>
    <name evidence="2" type="ORF">LshimejAT787_0404010</name>
</gene>
<keyword evidence="2" id="KW-0031">Aminopeptidase</keyword>
<dbReference type="AlphaFoldDB" id="A0A9P3PJH3"/>
<proteinExistence type="predicted"/>
<dbReference type="InterPro" id="IPR051044">
    <property type="entry name" value="MAG_DAG_Lipase"/>
</dbReference>
<dbReference type="OrthoDB" id="10249433at2759"/>
<dbReference type="InterPro" id="IPR029058">
    <property type="entry name" value="AB_hydrolase_fold"/>
</dbReference>
<dbReference type="GO" id="GO:0004177">
    <property type="term" value="F:aminopeptidase activity"/>
    <property type="evidence" value="ECO:0007669"/>
    <property type="project" value="UniProtKB-KW"/>
</dbReference>
<keyword evidence="3" id="KW-1185">Reference proteome</keyword>
<dbReference type="SUPFAM" id="SSF53474">
    <property type="entry name" value="alpha/beta-Hydrolases"/>
    <property type="match status" value="1"/>
</dbReference>
<evidence type="ECO:0000313" key="3">
    <source>
        <dbReference type="Proteomes" id="UP001063166"/>
    </source>
</evidence>
<accession>A0A9P3PJH3</accession>
<feature type="domain" description="Serine aminopeptidase S33" evidence="1">
    <location>
        <begin position="31"/>
        <end position="285"/>
    </location>
</feature>
<organism evidence="2 3">
    <name type="scientific">Lyophyllum shimeji</name>
    <name type="common">Hon-shimeji</name>
    <name type="synonym">Tricholoma shimeji</name>
    <dbReference type="NCBI Taxonomy" id="47721"/>
    <lineage>
        <taxon>Eukaryota</taxon>
        <taxon>Fungi</taxon>
        <taxon>Dikarya</taxon>
        <taxon>Basidiomycota</taxon>
        <taxon>Agaricomycotina</taxon>
        <taxon>Agaricomycetes</taxon>
        <taxon>Agaricomycetidae</taxon>
        <taxon>Agaricales</taxon>
        <taxon>Tricholomatineae</taxon>
        <taxon>Lyophyllaceae</taxon>
        <taxon>Lyophyllum</taxon>
    </lineage>
</organism>
<name>A0A9P3PJH3_LYOSH</name>
<comment type="caution">
    <text evidence="2">The sequence shown here is derived from an EMBL/GenBank/DDBJ whole genome shotgun (WGS) entry which is preliminary data.</text>
</comment>
<dbReference type="EMBL" id="BRPK01000004">
    <property type="protein sequence ID" value="GLB37350.1"/>
    <property type="molecule type" value="Genomic_DNA"/>
</dbReference>
<dbReference type="Pfam" id="PF12146">
    <property type="entry name" value="Hydrolase_4"/>
    <property type="match status" value="1"/>
</dbReference>
<evidence type="ECO:0000259" key="1">
    <source>
        <dbReference type="Pfam" id="PF12146"/>
    </source>
</evidence>
<dbReference type="Proteomes" id="UP001063166">
    <property type="component" value="Unassembled WGS sequence"/>
</dbReference>
<dbReference type="PANTHER" id="PTHR11614">
    <property type="entry name" value="PHOSPHOLIPASE-RELATED"/>
    <property type="match status" value="1"/>
</dbReference>
<keyword evidence="2" id="KW-0645">Protease</keyword>
<evidence type="ECO:0000313" key="2">
    <source>
        <dbReference type="EMBL" id="GLB37350.1"/>
    </source>
</evidence>
<keyword evidence="2" id="KW-0378">Hydrolase</keyword>